<dbReference type="AlphaFoldDB" id="A0A4Z0BUB9"/>
<dbReference type="GO" id="GO:0016833">
    <property type="term" value="F:oxo-acid-lyase activity"/>
    <property type="evidence" value="ECO:0007669"/>
    <property type="project" value="UniProtKB-ARBA"/>
</dbReference>
<organism evidence="1 2">
    <name type="scientific">Ramlibacter henchirensis</name>
    <dbReference type="NCBI Taxonomy" id="204072"/>
    <lineage>
        <taxon>Bacteria</taxon>
        <taxon>Pseudomonadati</taxon>
        <taxon>Pseudomonadota</taxon>
        <taxon>Betaproteobacteria</taxon>
        <taxon>Burkholderiales</taxon>
        <taxon>Comamonadaceae</taxon>
        <taxon>Ramlibacter</taxon>
    </lineage>
</organism>
<protein>
    <submittedName>
        <fullName evidence="1">Isocitrate lyase/PEP mutase family protein</fullName>
    </submittedName>
</protein>
<accession>A0A4Z0BUB9</accession>
<evidence type="ECO:0000313" key="2">
    <source>
        <dbReference type="Proteomes" id="UP000298180"/>
    </source>
</evidence>
<keyword evidence="1" id="KW-0456">Lyase</keyword>
<dbReference type="Proteomes" id="UP000298180">
    <property type="component" value="Unassembled WGS sequence"/>
</dbReference>
<proteinExistence type="predicted"/>
<dbReference type="Gene3D" id="3.20.20.60">
    <property type="entry name" value="Phosphoenolpyruvate-binding domains"/>
    <property type="match status" value="1"/>
</dbReference>
<dbReference type="InterPro" id="IPR039556">
    <property type="entry name" value="ICL/PEPM"/>
</dbReference>
<dbReference type="EMBL" id="SMLM01000002">
    <property type="protein sequence ID" value="TFZ02917.1"/>
    <property type="molecule type" value="Genomic_DNA"/>
</dbReference>
<dbReference type="CDD" id="cd00377">
    <property type="entry name" value="ICL_PEPM"/>
    <property type="match status" value="1"/>
</dbReference>
<dbReference type="InterPro" id="IPR015813">
    <property type="entry name" value="Pyrv/PenolPyrv_kinase-like_dom"/>
</dbReference>
<dbReference type="PROSITE" id="PS00161">
    <property type="entry name" value="ISOCITRATE_LYASE"/>
    <property type="match status" value="1"/>
</dbReference>
<dbReference type="InterPro" id="IPR018523">
    <property type="entry name" value="Isocitrate_lyase_ph_CS"/>
</dbReference>
<comment type="caution">
    <text evidence="1">The sequence shown here is derived from an EMBL/GenBank/DDBJ whole genome shotgun (WGS) entry which is preliminary data.</text>
</comment>
<dbReference type="OrthoDB" id="9771433at2"/>
<name>A0A4Z0BUB9_9BURK</name>
<dbReference type="InterPro" id="IPR040442">
    <property type="entry name" value="Pyrv_kinase-like_dom_sf"/>
</dbReference>
<keyword evidence="2" id="KW-1185">Reference proteome</keyword>
<sequence>MLGMSEDEIARVRRDKVSNNARCNNRKRHGMAAKLTELLDRGGLITAPGVGDALTARLVARAGFPCVSMSGFQVAATFGYPDIGLVTLNEMVDQAARICAAVDLPVIVDGDNGHGNALNTMRTVREFERTGAAAIHLEDQSLPKKCGHMQGHKLIDAGEMCGKLRAAADARASSDFLIIARSDAIPNEGLEAAIERGARYREAGADAIMVMGPRSRDDLVRYREAVQGPLVVTMGSWAFDVSSEELLALGYQLVLYPLTTMRRATQAVSECLDELRDAGRYDHSRPDVMTLHELNHVLGLEEFVKEERQYATGF</sequence>
<dbReference type="PANTHER" id="PTHR42905:SF5">
    <property type="entry name" value="CARBOXYVINYL-CARBOXYPHOSPHONATE PHOSPHORYLMUTASE, CHLOROPLASTIC"/>
    <property type="match status" value="1"/>
</dbReference>
<dbReference type="SUPFAM" id="SSF51621">
    <property type="entry name" value="Phosphoenolpyruvate/pyruvate domain"/>
    <property type="match status" value="1"/>
</dbReference>
<gene>
    <name evidence="1" type="ORF">EZ313_16920</name>
</gene>
<dbReference type="PANTHER" id="PTHR42905">
    <property type="entry name" value="PHOSPHOENOLPYRUVATE CARBOXYLASE"/>
    <property type="match status" value="1"/>
</dbReference>
<reference evidence="1 2" key="1">
    <citation type="submission" date="2019-03" db="EMBL/GenBank/DDBJ databases">
        <title>Ramlibacter henchirensis DSM 14656, whole genome shotgun sequence.</title>
        <authorList>
            <person name="Zhang X."/>
            <person name="Feng G."/>
            <person name="Zhu H."/>
        </authorList>
    </citation>
    <scope>NUCLEOTIDE SEQUENCE [LARGE SCALE GENOMIC DNA]</scope>
    <source>
        <strain evidence="1 2">DSM 14656</strain>
    </source>
</reference>
<dbReference type="Pfam" id="PF13714">
    <property type="entry name" value="PEP_mutase"/>
    <property type="match status" value="1"/>
</dbReference>
<evidence type="ECO:0000313" key="1">
    <source>
        <dbReference type="EMBL" id="TFZ02917.1"/>
    </source>
</evidence>